<dbReference type="EMBL" id="SLZQ01000004">
    <property type="protein sequence ID" value="TCS37442.1"/>
    <property type="molecule type" value="Genomic_DNA"/>
</dbReference>
<protein>
    <submittedName>
        <fullName evidence="4">Cell division protein FtsN</fullName>
    </submittedName>
</protein>
<dbReference type="GO" id="GO:0032153">
    <property type="term" value="C:cell division site"/>
    <property type="evidence" value="ECO:0007669"/>
    <property type="project" value="TreeGrafter"/>
</dbReference>
<keyword evidence="2" id="KW-0812">Transmembrane</keyword>
<dbReference type="Pfam" id="PF05036">
    <property type="entry name" value="SPOR"/>
    <property type="match status" value="1"/>
</dbReference>
<feature type="compositionally biased region" description="Basic and acidic residues" evidence="1">
    <location>
        <begin position="68"/>
        <end position="79"/>
    </location>
</feature>
<dbReference type="InterPro" id="IPR052521">
    <property type="entry name" value="Cell_div_SPOR-domain"/>
</dbReference>
<dbReference type="OrthoDB" id="7063246at2"/>
<reference evidence="4 5" key="1">
    <citation type="submission" date="2019-03" db="EMBL/GenBank/DDBJ databases">
        <title>Genomic Encyclopedia of Type Strains, Phase IV (KMG-IV): sequencing the most valuable type-strain genomes for metagenomic binning, comparative biology and taxonomic classification.</title>
        <authorList>
            <person name="Goeker M."/>
        </authorList>
    </citation>
    <scope>NUCLEOTIDE SEQUENCE [LARGE SCALE GENOMIC DNA]</scope>
    <source>
        <strain evidence="4 5">DSM 7445</strain>
    </source>
</reference>
<dbReference type="RefSeq" id="WP_132258383.1">
    <property type="nucleotide sequence ID" value="NZ_SLZQ01000004.1"/>
</dbReference>
<dbReference type="PROSITE" id="PS51724">
    <property type="entry name" value="SPOR"/>
    <property type="match status" value="1"/>
</dbReference>
<evidence type="ECO:0000313" key="4">
    <source>
        <dbReference type="EMBL" id="TCS37442.1"/>
    </source>
</evidence>
<dbReference type="GO" id="GO:0030428">
    <property type="term" value="C:cell septum"/>
    <property type="evidence" value="ECO:0007669"/>
    <property type="project" value="TreeGrafter"/>
</dbReference>
<evidence type="ECO:0000313" key="5">
    <source>
        <dbReference type="Proteomes" id="UP000295382"/>
    </source>
</evidence>
<organism evidence="4 5">
    <name type="scientific">Paucimonas lemoignei</name>
    <name type="common">Pseudomonas lemoignei</name>
    <dbReference type="NCBI Taxonomy" id="29443"/>
    <lineage>
        <taxon>Bacteria</taxon>
        <taxon>Pseudomonadati</taxon>
        <taxon>Pseudomonadota</taxon>
        <taxon>Betaproteobacteria</taxon>
        <taxon>Burkholderiales</taxon>
        <taxon>Burkholderiaceae</taxon>
        <taxon>Paucimonas</taxon>
    </lineage>
</organism>
<evidence type="ECO:0000256" key="1">
    <source>
        <dbReference type="SAM" id="MobiDB-lite"/>
    </source>
</evidence>
<accession>A0A4R3HWB6</accession>
<dbReference type="SUPFAM" id="SSF110997">
    <property type="entry name" value="Sporulation related repeat"/>
    <property type="match status" value="1"/>
</dbReference>
<feature type="domain" description="SPOR" evidence="3">
    <location>
        <begin position="132"/>
        <end position="211"/>
    </location>
</feature>
<dbReference type="GO" id="GO:0032506">
    <property type="term" value="P:cytokinetic process"/>
    <property type="evidence" value="ECO:0007669"/>
    <property type="project" value="TreeGrafter"/>
</dbReference>
<gene>
    <name evidence="4" type="ORF">EDC30_104245</name>
</gene>
<keyword evidence="2" id="KW-1133">Transmembrane helix</keyword>
<keyword evidence="4" id="KW-0132">Cell division</keyword>
<sequence>MNYRHKQAGGTFLGLILGLIIGLGIAVGVAITINKTPIPFVDRGFKPKDTGEGAQMPDLNKSLYGNREPARQAAKEFQKDPAPAATEPAATGPVVSVPENTAAPVTPVKAASDKAKPADAVAKDGTGKDAAGEEKWMYYLQAGAFREQTDAENAKAKLALLGVESSINERNGDTGTLYRVRVGPFGQVDAMNKVRSKLSDNGVDVAVVRIQK</sequence>
<feature type="transmembrane region" description="Helical" evidence="2">
    <location>
        <begin position="12"/>
        <end position="33"/>
    </location>
</feature>
<keyword evidence="5" id="KW-1185">Reference proteome</keyword>
<name>A0A4R3HWB6_PAULE</name>
<dbReference type="Proteomes" id="UP000295382">
    <property type="component" value="Unassembled WGS sequence"/>
</dbReference>
<dbReference type="Gene3D" id="3.30.70.1070">
    <property type="entry name" value="Sporulation related repeat"/>
    <property type="match status" value="1"/>
</dbReference>
<keyword evidence="4" id="KW-0131">Cell cycle</keyword>
<dbReference type="PANTHER" id="PTHR38687">
    <property type="entry name" value="CELL DIVISION PROTEIN DEDD-RELATED"/>
    <property type="match status" value="1"/>
</dbReference>
<feature type="region of interest" description="Disordered" evidence="1">
    <location>
        <begin position="43"/>
        <end position="98"/>
    </location>
</feature>
<comment type="caution">
    <text evidence="4">The sequence shown here is derived from an EMBL/GenBank/DDBJ whole genome shotgun (WGS) entry which is preliminary data.</text>
</comment>
<dbReference type="PANTHER" id="PTHR38687:SF1">
    <property type="entry name" value="CELL DIVISION PROTEIN DEDD"/>
    <property type="match status" value="1"/>
</dbReference>
<dbReference type="InterPro" id="IPR007730">
    <property type="entry name" value="SPOR-like_dom"/>
</dbReference>
<dbReference type="InterPro" id="IPR036680">
    <property type="entry name" value="SPOR-like_sf"/>
</dbReference>
<keyword evidence="2" id="KW-0472">Membrane</keyword>
<dbReference type="AlphaFoldDB" id="A0A4R3HWB6"/>
<proteinExistence type="predicted"/>
<feature type="compositionally biased region" description="Low complexity" evidence="1">
    <location>
        <begin position="81"/>
        <end position="93"/>
    </location>
</feature>
<dbReference type="GO" id="GO:0042834">
    <property type="term" value="F:peptidoglycan binding"/>
    <property type="evidence" value="ECO:0007669"/>
    <property type="project" value="InterPro"/>
</dbReference>
<evidence type="ECO:0000256" key="2">
    <source>
        <dbReference type="SAM" id="Phobius"/>
    </source>
</evidence>
<evidence type="ECO:0000259" key="3">
    <source>
        <dbReference type="PROSITE" id="PS51724"/>
    </source>
</evidence>